<dbReference type="Proteomes" id="UP000245711">
    <property type="component" value="Plasmid pRB98"/>
</dbReference>
<dbReference type="SUPFAM" id="SSF46689">
    <property type="entry name" value="Homeodomain-like"/>
    <property type="match status" value="1"/>
</dbReference>
<dbReference type="Gene3D" id="1.10.10.60">
    <property type="entry name" value="Homeodomain-like"/>
    <property type="match status" value="1"/>
</dbReference>
<evidence type="ECO:0000256" key="4">
    <source>
        <dbReference type="SAM" id="MobiDB-lite"/>
    </source>
</evidence>
<dbReference type="Pfam" id="PF12833">
    <property type="entry name" value="HTH_18"/>
    <property type="match status" value="1"/>
</dbReference>
<evidence type="ECO:0000256" key="2">
    <source>
        <dbReference type="ARBA" id="ARBA00023125"/>
    </source>
</evidence>
<evidence type="ECO:0000259" key="5">
    <source>
        <dbReference type="PROSITE" id="PS01124"/>
    </source>
</evidence>
<dbReference type="PRINTS" id="PR00032">
    <property type="entry name" value="HTHARAC"/>
</dbReference>
<keyword evidence="2" id="KW-0238">DNA-binding</keyword>
<dbReference type="KEGG" id="roz:CBI38_31645"/>
<geneLocation type="plasmid" evidence="7">
    <name>prb98</name>
</geneLocation>
<feature type="region of interest" description="Disordered" evidence="4">
    <location>
        <begin position="1"/>
        <end position="68"/>
    </location>
</feature>
<dbReference type="GO" id="GO:0003700">
    <property type="term" value="F:DNA-binding transcription factor activity"/>
    <property type="evidence" value="ECO:0007669"/>
    <property type="project" value="InterPro"/>
</dbReference>
<organism evidence="6 7">
    <name type="scientific">Rhodococcus oxybenzonivorans</name>
    <dbReference type="NCBI Taxonomy" id="1990687"/>
    <lineage>
        <taxon>Bacteria</taxon>
        <taxon>Bacillati</taxon>
        <taxon>Actinomycetota</taxon>
        <taxon>Actinomycetes</taxon>
        <taxon>Mycobacteriales</taxon>
        <taxon>Nocardiaceae</taxon>
        <taxon>Rhodococcus</taxon>
    </lineage>
</organism>
<evidence type="ECO:0000313" key="7">
    <source>
        <dbReference type="Proteomes" id="UP000245711"/>
    </source>
</evidence>
<dbReference type="OrthoDB" id="9799345at2"/>
<protein>
    <submittedName>
        <fullName evidence="6">AraC family transcriptional regulator</fullName>
    </submittedName>
</protein>
<evidence type="ECO:0000256" key="1">
    <source>
        <dbReference type="ARBA" id="ARBA00023015"/>
    </source>
</evidence>
<proteinExistence type="predicted"/>
<accession>A0A2S2C704</accession>
<dbReference type="PROSITE" id="PS01124">
    <property type="entry name" value="HTH_ARAC_FAMILY_2"/>
    <property type="match status" value="1"/>
</dbReference>
<dbReference type="InterPro" id="IPR009057">
    <property type="entry name" value="Homeodomain-like_sf"/>
</dbReference>
<dbReference type="AlphaFoldDB" id="A0A2S2C704"/>
<reference evidence="6 7" key="1">
    <citation type="submission" date="2017-05" db="EMBL/GenBank/DDBJ databases">
        <title>Isolation of Rhodococcus sp. S2-17 biodegrading of BP-3.</title>
        <authorList>
            <person name="Lee Y."/>
            <person name="Kim K.H."/>
            <person name="Chun B.H."/>
            <person name="Jung H.S."/>
            <person name="Jeon C.O."/>
        </authorList>
    </citation>
    <scope>NUCLEOTIDE SEQUENCE [LARGE SCALE GENOMIC DNA]</scope>
    <source>
        <strain evidence="6 7">S2-17</strain>
        <plasmid evidence="7">prb98</plasmid>
    </source>
</reference>
<evidence type="ECO:0000313" key="6">
    <source>
        <dbReference type="EMBL" id="AWK76650.1"/>
    </source>
</evidence>
<evidence type="ECO:0000256" key="3">
    <source>
        <dbReference type="ARBA" id="ARBA00023163"/>
    </source>
</evidence>
<feature type="compositionally biased region" description="Basic residues" evidence="4">
    <location>
        <begin position="103"/>
        <end position="126"/>
    </location>
</feature>
<keyword evidence="1" id="KW-0805">Transcription regulation</keyword>
<dbReference type="EMBL" id="CP021355">
    <property type="protein sequence ID" value="AWK76650.1"/>
    <property type="molecule type" value="Genomic_DNA"/>
</dbReference>
<keyword evidence="7" id="KW-1185">Reference proteome</keyword>
<dbReference type="InterPro" id="IPR020449">
    <property type="entry name" value="Tscrpt_reg_AraC-type_HTH"/>
</dbReference>
<sequence length="197" mass="22039">MKLGTIHAARRLAGKPAAHQLPRHPRQQPAPVEPVRRRRGPQRHSRTADRRRPSRHRRHLSPGSGPALRDAIDRFIEQNLLDEHLNPGAIAAAHGVSVRTVNRHRPDRQRHHPHPPPRTRSRRAHGPGKPIGAIATKWGFSDGPHFTRTFKSTYGTTPKEFREAYLAKGGATMQQDVPRVHGLTDGLIETGVPPAQR</sequence>
<dbReference type="PANTHER" id="PTHR43280">
    <property type="entry name" value="ARAC-FAMILY TRANSCRIPTIONAL REGULATOR"/>
    <property type="match status" value="1"/>
</dbReference>
<name>A0A2S2C704_9NOCA</name>
<dbReference type="SMART" id="SM00342">
    <property type="entry name" value="HTH_ARAC"/>
    <property type="match status" value="1"/>
</dbReference>
<dbReference type="InterPro" id="IPR018060">
    <property type="entry name" value="HTH_AraC"/>
</dbReference>
<gene>
    <name evidence="6" type="ORF">CBI38_31645</name>
</gene>
<dbReference type="PANTHER" id="PTHR43280:SF31">
    <property type="entry name" value="TRANSCRIPTIONAL REGULATORY PROTEIN"/>
    <property type="match status" value="1"/>
</dbReference>
<keyword evidence="3" id="KW-0804">Transcription</keyword>
<feature type="domain" description="HTH araC/xylS-type" evidence="5">
    <location>
        <begin position="130"/>
        <end position="164"/>
    </location>
</feature>
<keyword evidence="6" id="KW-0614">Plasmid</keyword>
<feature type="compositionally biased region" description="Basic residues" evidence="4">
    <location>
        <begin position="36"/>
        <end position="45"/>
    </location>
</feature>
<dbReference type="GO" id="GO:0043565">
    <property type="term" value="F:sequence-specific DNA binding"/>
    <property type="evidence" value="ECO:0007669"/>
    <property type="project" value="InterPro"/>
</dbReference>
<feature type="region of interest" description="Disordered" evidence="4">
    <location>
        <begin position="103"/>
        <end position="129"/>
    </location>
</feature>